<dbReference type="InterPro" id="IPR013148">
    <property type="entry name" value="Glyco_hydro_32_N"/>
</dbReference>
<organism evidence="12 13">
    <name type="scientific">Thermoanaerobacterium thermosaccharolyticum M0795</name>
    <dbReference type="NCBI Taxonomy" id="698948"/>
    <lineage>
        <taxon>Bacteria</taxon>
        <taxon>Bacillati</taxon>
        <taxon>Bacillota</taxon>
        <taxon>Clostridia</taxon>
        <taxon>Thermoanaerobacterales</taxon>
        <taxon>Thermoanaerobacteraceae</taxon>
        <taxon>Thermoanaerobacterium</taxon>
    </lineage>
</organism>
<dbReference type="EC" id="3.2.1.26" evidence="3 8"/>
<evidence type="ECO:0000256" key="8">
    <source>
        <dbReference type="RuleBase" id="RU362110"/>
    </source>
</evidence>
<dbReference type="Pfam" id="PF00251">
    <property type="entry name" value="Glyco_hydro_32N"/>
    <property type="match status" value="1"/>
</dbReference>
<dbReference type="SUPFAM" id="SSF49899">
    <property type="entry name" value="Concanavalin A-like lectins/glucanases"/>
    <property type="match status" value="1"/>
</dbReference>
<feature type="domain" description="Glycosyl hydrolase family 32 C-terminal" evidence="11">
    <location>
        <begin position="338"/>
        <end position="485"/>
    </location>
</feature>
<comment type="subcellular location">
    <subcellularLocation>
        <location evidence="9">Cytoplasm</location>
    </subcellularLocation>
</comment>
<protein>
    <recommendedName>
        <fullName evidence="4 8">Sucrose-6-phosphate hydrolase</fullName>
        <ecNumber evidence="3 8">3.2.1.26</ecNumber>
    </recommendedName>
    <alternativeName>
        <fullName evidence="7 9">Invertase</fullName>
    </alternativeName>
</protein>
<dbReference type="InterPro" id="IPR013189">
    <property type="entry name" value="Glyco_hydro_32_C"/>
</dbReference>
<dbReference type="PATRIC" id="fig|698948.3.peg.419"/>
<dbReference type="KEGG" id="tto:Thethe_00436"/>
<dbReference type="InterPro" id="IPR023296">
    <property type="entry name" value="Glyco_hydro_beta-prop_sf"/>
</dbReference>
<dbReference type="InterPro" id="IPR013320">
    <property type="entry name" value="ConA-like_dom_sf"/>
</dbReference>
<dbReference type="PANTHER" id="PTHR43101:SF1">
    <property type="entry name" value="BETA-FRUCTOSIDASE"/>
    <property type="match status" value="1"/>
</dbReference>
<dbReference type="GO" id="GO:0004564">
    <property type="term" value="F:beta-fructofuranosidase activity"/>
    <property type="evidence" value="ECO:0007669"/>
    <property type="project" value="UniProtKB-EC"/>
</dbReference>
<evidence type="ECO:0000259" key="10">
    <source>
        <dbReference type="Pfam" id="PF00251"/>
    </source>
</evidence>
<evidence type="ECO:0000256" key="7">
    <source>
        <dbReference type="ARBA" id="ARBA00033367"/>
    </source>
</evidence>
<comment type="pathway">
    <text evidence="1 9">Glycan biosynthesis; sucrose metabolism.</text>
</comment>
<dbReference type="Gene3D" id="2.115.10.20">
    <property type="entry name" value="Glycosyl hydrolase domain, family 43"/>
    <property type="match status" value="1"/>
</dbReference>
<dbReference type="UniPathway" id="UPA00238"/>
<proteinExistence type="inferred from homology"/>
<comment type="similarity">
    <text evidence="2 8">Belongs to the glycosyl hydrolase 32 family.</text>
</comment>
<dbReference type="Proteomes" id="UP000010845">
    <property type="component" value="Chromosome"/>
</dbReference>
<evidence type="ECO:0000313" key="12">
    <source>
        <dbReference type="EMBL" id="AGB18152.1"/>
    </source>
</evidence>
<keyword evidence="5 8" id="KW-0378">Hydrolase</keyword>
<evidence type="ECO:0000256" key="3">
    <source>
        <dbReference type="ARBA" id="ARBA00012758"/>
    </source>
</evidence>
<dbReference type="GO" id="GO:0005737">
    <property type="term" value="C:cytoplasm"/>
    <property type="evidence" value="ECO:0007669"/>
    <property type="project" value="UniProtKB-SubCell"/>
</dbReference>
<reference evidence="12 13" key="1">
    <citation type="submission" date="2012-03" db="EMBL/GenBank/DDBJ databases">
        <title>Complete sequence of chromosome of Thermoanaerobacterium thermosaccharolyticum M0795.</title>
        <authorList>
            <consortium name="US DOE Joint Genome Institute"/>
            <person name="Lucas S."/>
            <person name="Han J."/>
            <person name="Lapidus A."/>
            <person name="Cheng J.-F."/>
            <person name="Goodwin L."/>
            <person name="Pitluck S."/>
            <person name="Peters L."/>
            <person name="Teshima H."/>
            <person name="Detter J.C."/>
            <person name="Han C."/>
            <person name="Tapia R."/>
            <person name="Land M."/>
            <person name="Hauser L."/>
            <person name="Kyrpides N."/>
            <person name="Ivanova N."/>
            <person name="Pagani I."/>
            <person name="Feinberg L."/>
            <person name="Folden J."/>
            <person name="Hogsett D."/>
            <person name="Shaw J."/>
            <person name="Woyke T."/>
        </authorList>
    </citation>
    <scope>NUCLEOTIDE SEQUENCE [LARGE SCALE GENOMIC DNA]</scope>
    <source>
        <strain evidence="12 13">M0795</strain>
    </source>
</reference>
<dbReference type="EMBL" id="CP003066">
    <property type="protein sequence ID" value="AGB18152.1"/>
    <property type="molecule type" value="Genomic_DNA"/>
</dbReference>
<dbReference type="Gene3D" id="2.60.120.560">
    <property type="entry name" value="Exo-inulinase, domain 1"/>
    <property type="match status" value="1"/>
</dbReference>
<evidence type="ECO:0000313" key="13">
    <source>
        <dbReference type="Proteomes" id="UP000010845"/>
    </source>
</evidence>
<dbReference type="GO" id="GO:0005985">
    <property type="term" value="P:sucrose metabolic process"/>
    <property type="evidence" value="ECO:0007669"/>
    <property type="project" value="UniProtKB-UniPathway"/>
</dbReference>
<keyword evidence="6 8" id="KW-0326">Glycosidase</keyword>
<dbReference type="SMART" id="SM00640">
    <property type="entry name" value="Glyco_32"/>
    <property type="match status" value="1"/>
</dbReference>
<dbReference type="InterPro" id="IPR051214">
    <property type="entry name" value="GH32_Enzymes"/>
</dbReference>
<feature type="domain" description="Glycosyl hydrolase family 32 N-terminal" evidence="10">
    <location>
        <begin position="34"/>
        <end position="332"/>
    </location>
</feature>
<evidence type="ECO:0000256" key="4">
    <source>
        <dbReference type="ARBA" id="ARBA00019623"/>
    </source>
</evidence>
<name>L0IJJ4_THETR</name>
<dbReference type="NCBIfam" id="TIGR01322">
    <property type="entry name" value="scrB_fam"/>
    <property type="match status" value="1"/>
</dbReference>
<accession>L0IJJ4</accession>
<evidence type="ECO:0000256" key="5">
    <source>
        <dbReference type="ARBA" id="ARBA00022801"/>
    </source>
</evidence>
<gene>
    <name evidence="12" type="ORF">Thethe_00436</name>
</gene>
<keyword evidence="9" id="KW-0963">Cytoplasm</keyword>
<dbReference type="CDD" id="cd08996">
    <property type="entry name" value="GH32_FFase"/>
    <property type="match status" value="1"/>
</dbReference>
<dbReference type="AlphaFoldDB" id="L0IJJ4"/>
<evidence type="ECO:0000256" key="9">
    <source>
        <dbReference type="RuleBase" id="RU365015"/>
    </source>
</evidence>
<evidence type="ECO:0000256" key="6">
    <source>
        <dbReference type="ARBA" id="ARBA00023295"/>
    </source>
</evidence>
<sequence length="494" mass="57770">MSKTLHLENIEKAQRAIEMARPLINNAKMRQRYHFMAEEGWMNDPNGLIFFNNQYHFFYQYNPYDTCWGAMHWGHAVSYDMIHWEYLPIALAPSEHYDNHEKGGCFSGSSIEHDGKLYLLYTGTTNYGDGFVQTQCLAYSEDGIHFDKYDKNPIITAPNGYDQANFRDPKIWKHGDYFYLVCGAQKDNLAKALLYRSLNLKDWEFINVLAESRGEFGYMWECPDFFQIGDKYVLMFSPMGLYERKTVYLVGDMDYKTGKFNYSTIGEIDWGFDYYAPQSFLDNKGRRIIVGWANAWDWMPWWKDWGPTFKENWCGSFGIPREVKLLEDNTLMFIPVEEFQQLRYDENKVENIEVKDKKYEIHAGDGVAYELKIEIDLGKTTAESFQLLLRCSDVKETVITFDLKKSELTFNRNNSDDWSTGISRSTLKLNNKNILDIHIFSDQSSIEVFTDNYQNNHSGNIFAGNNQNKNYIVAKNGTVAIRKLYSWGMKTVMK</sequence>
<comment type="function">
    <text evidence="9">Enables the bacterium to metabolize sucrose as a sole carbon source.</text>
</comment>
<dbReference type="Pfam" id="PF08244">
    <property type="entry name" value="Glyco_hydro_32C"/>
    <property type="match status" value="1"/>
</dbReference>
<keyword evidence="9" id="KW-0119">Carbohydrate metabolism</keyword>
<evidence type="ECO:0000256" key="1">
    <source>
        <dbReference type="ARBA" id="ARBA00004914"/>
    </source>
</evidence>
<dbReference type="InterPro" id="IPR006232">
    <property type="entry name" value="Suc6P_hydrolase"/>
</dbReference>
<dbReference type="SUPFAM" id="SSF75005">
    <property type="entry name" value="Arabinanase/levansucrase/invertase"/>
    <property type="match status" value="1"/>
</dbReference>
<dbReference type="HOGENOM" id="CLU_001528_7_0_9"/>
<evidence type="ECO:0000259" key="11">
    <source>
        <dbReference type="Pfam" id="PF08244"/>
    </source>
</evidence>
<evidence type="ECO:0000256" key="2">
    <source>
        <dbReference type="ARBA" id="ARBA00009902"/>
    </source>
</evidence>
<dbReference type="PANTHER" id="PTHR43101">
    <property type="entry name" value="BETA-FRUCTOSIDASE"/>
    <property type="match status" value="1"/>
</dbReference>
<dbReference type="InterPro" id="IPR001362">
    <property type="entry name" value="Glyco_hydro_32"/>
</dbReference>
<comment type="catalytic activity">
    <reaction evidence="8">
        <text>Hydrolysis of terminal non-reducing beta-D-fructofuranoside residues in beta-D-fructofuranosides.</text>
        <dbReference type="EC" id="3.2.1.26"/>
    </reaction>
</comment>
<dbReference type="RefSeq" id="WP_015310910.1">
    <property type="nucleotide sequence ID" value="NC_019970.1"/>
</dbReference>